<evidence type="ECO:0000313" key="1">
    <source>
        <dbReference type="EMBL" id="KAK3706672.1"/>
    </source>
</evidence>
<name>A0AAE0XSC5_9GAST</name>
<comment type="caution">
    <text evidence="1">The sequence shown here is derived from an EMBL/GenBank/DDBJ whole genome shotgun (WGS) entry which is preliminary data.</text>
</comment>
<dbReference type="AlphaFoldDB" id="A0AAE0XSC5"/>
<dbReference type="EMBL" id="JAWDGP010007743">
    <property type="protein sequence ID" value="KAK3706672.1"/>
    <property type="molecule type" value="Genomic_DNA"/>
</dbReference>
<evidence type="ECO:0000313" key="2">
    <source>
        <dbReference type="Proteomes" id="UP001283361"/>
    </source>
</evidence>
<keyword evidence="2" id="KW-1185">Reference proteome</keyword>
<dbReference type="Proteomes" id="UP001283361">
    <property type="component" value="Unassembled WGS sequence"/>
</dbReference>
<reference evidence="1" key="1">
    <citation type="journal article" date="2023" name="G3 (Bethesda)">
        <title>A reference genome for the long-term kleptoplast-retaining sea slug Elysia crispata morphotype clarki.</title>
        <authorList>
            <person name="Eastman K.E."/>
            <person name="Pendleton A.L."/>
            <person name="Shaikh M.A."/>
            <person name="Suttiyut T."/>
            <person name="Ogas R."/>
            <person name="Tomko P."/>
            <person name="Gavelis G."/>
            <person name="Widhalm J.R."/>
            <person name="Wisecaver J.H."/>
        </authorList>
    </citation>
    <scope>NUCLEOTIDE SEQUENCE</scope>
    <source>
        <strain evidence="1">ECLA1</strain>
    </source>
</reference>
<sequence length="167" mass="18527">MKTRLRLFSYFSDNNQPEDDGPSSKLTIKGSGVLYRQRAPKVYAQSGHPHREAYISCQAATRNTFTKRNTPHTDWHGLIYCMTHWHGVRPLHGCPRRGTCFKTPLNAGTKTAMPPKIIVLSYDGTLHLGLSFLLANVRSSPGSAENVTVLTLCHCLGLDTRPPEIGP</sequence>
<gene>
    <name evidence="1" type="ORF">RRG08_009309</name>
</gene>
<organism evidence="1 2">
    <name type="scientific">Elysia crispata</name>
    <name type="common">lettuce slug</name>
    <dbReference type="NCBI Taxonomy" id="231223"/>
    <lineage>
        <taxon>Eukaryota</taxon>
        <taxon>Metazoa</taxon>
        <taxon>Spiralia</taxon>
        <taxon>Lophotrochozoa</taxon>
        <taxon>Mollusca</taxon>
        <taxon>Gastropoda</taxon>
        <taxon>Heterobranchia</taxon>
        <taxon>Euthyneura</taxon>
        <taxon>Panpulmonata</taxon>
        <taxon>Sacoglossa</taxon>
        <taxon>Placobranchoidea</taxon>
        <taxon>Plakobranchidae</taxon>
        <taxon>Elysia</taxon>
    </lineage>
</organism>
<accession>A0AAE0XSC5</accession>
<proteinExistence type="predicted"/>
<protein>
    <submittedName>
        <fullName evidence="1">Uncharacterized protein</fullName>
    </submittedName>
</protein>